<comment type="function">
    <text evidence="4">Leucine-rich repeat protein that likely mediates protein interactions, possibly in the context of signal transduction.</text>
</comment>
<feature type="compositionally biased region" description="Polar residues" evidence="5">
    <location>
        <begin position="108"/>
        <end position="125"/>
    </location>
</feature>
<dbReference type="PANTHER" id="PTHR48051">
    <property type="match status" value="1"/>
</dbReference>
<dbReference type="InterPro" id="IPR001611">
    <property type="entry name" value="Leu-rich_rpt"/>
</dbReference>
<organism evidence="7 8">
    <name type="scientific">Rhynchospora breviuscula</name>
    <dbReference type="NCBI Taxonomy" id="2022672"/>
    <lineage>
        <taxon>Eukaryota</taxon>
        <taxon>Viridiplantae</taxon>
        <taxon>Streptophyta</taxon>
        <taxon>Embryophyta</taxon>
        <taxon>Tracheophyta</taxon>
        <taxon>Spermatophyta</taxon>
        <taxon>Magnoliopsida</taxon>
        <taxon>Liliopsida</taxon>
        <taxon>Poales</taxon>
        <taxon>Cyperaceae</taxon>
        <taxon>Cyperoideae</taxon>
        <taxon>Rhynchosporeae</taxon>
        <taxon>Rhynchospora</taxon>
    </lineage>
</organism>
<evidence type="ECO:0000256" key="1">
    <source>
        <dbReference type="ARBA" id="ARBA00022614"/>
    </source>
</evidence>
<feature type="region of interest" description="Disordered" evidence="5">
    <location>
        <begin position="102"/>
        <end position="134"/>
    </location>
</feature>
<dbReference type="InterPro" id="IPR000626">
    <property type="entry name" value="Ubiquitin-like_dom"/>
</dbReference>
<dbReference type="InterPro" id="IPR050216">
    <property type="entry name" value="LRR_domain-containing"/>
</dbReference>
<keyword evidence="1" id="KW-0433">Leucine-rich repeat</keyword>
<evidence type="ECO:0000259" key="6">
    <source>
        <dbReference type="PROSITE" id="PS50053"/>
    </source>
</evidence>
<dbReference type="SMART" id="SM00213">
    <property type="entry name" value="UBQ"/>
    <property type="match status" value="1"/>
</dbReference>
<dbReference type="Gene3D" id="3.10.20.90">
    <property type="entry name" value="Phosphatidylinositol 3-kinase Catalytic Subunit, Chain A, domain 1"/>
    <property type="match status" value="1"/>
</dbReference>
<keyword evidence="2" id="KW-0677">Repeat</keyword>
<sequence>MEKNSESGAAEDPASGSDNSTGTNTITVQVKFSGRTIPVSVPTEAAARDLKSLLQPLTNVLPRGQKLIFKGKVLEDGATLKSYQIINGSKIMLVASQGLHQGDGPITKPTSSSQSNTRRIISNSRDSQHLKTETRIEKSRAERWKITGVVALSESQLKEVPDEVWGCGSSIRVLDLGTNFIQQIPSKISDLKSINKLLLNGNDLSEDSICWEGLLSLKLLSILSLNNNRLTTLPSALCSLTSLSQLHLACNNLTSLPVEIGSLVQLEVVKATNNRISSLPLSIGNCKSLIEIDLSSNLLTELPETLGSLCNLKALYLKNNGVRTVPSTLFKGCQQLSILDLHGTEITNDVLRQIEGWEDFDERRRSKHQKQLDFRVGSSGVFDEGADDKTRGH</sequence>
<dbReference type="Pfam" id="PF00240">
    <property type="entry name" value="ubiquitin"/>
    <property type="match status" value="1"/>
</dbReference>
<evidence type="ECO:0000256" key="5">
    <source>
        <dbReference type="SAM" id="MobiDB-lite"/>
    </source>
</evidence>
<dbReference type="SUPFAM" id="SSF52058">
    <property type="entry name" value="L domain-like"/>
    <property type="match status" value="1"/>
</dbReference>
<reference evidence="7" key="1">
    <citation type="journal article" date="2022" name="Cell">
        <title>Repeat-based holocentromeres influence genome architecture and karyotype evolution.</title>
        <authorList>
            <person name="Hofstatter P.G."/>
            <person name="Thangavel G."/>
            <person name="Lux T."/>
            <person name="Neumann P."/>
            <person name="Vondrak T."/>
            <person name="Novak P."/>
            <person name="Zhang M."/>
            <person name="Costa L."/>
            <person name="Castellani M."/>
            <person name="Scott A."/>
            <person name="Toegelov H."/>
            <person name="Fuchs J."/>
            <person name="Mata-Sucre Y."/>
            <person name="Dias Y."/>
            <person name="Vanzela A.L.L."/>
            <person name="Huettel B."/>
            <person name="Almeida C.C.S."/>
            <person name="Simkova H."/>
            <person name="Souza G."/>
            <person name="Pedrosa-Harand A."/>
            <person name="Macas J."/>
            <person name="Mayer K.F.X."/>
            <person name="Houben A."/>
            <person name="Marques A."/>
        </authorList>
    </citation>
    <scope>NUCLEOTIDE SEQUENCE</scope>
    <source>
        <strain evidence="7">RhyBre1mFocal</strain>
    </source>
</reference>
<dbReference type="PANTHER" id="PTHR48051:SF1">
    <property type="entry name" value="RAS SUPPRESSOR PROTEIN 1"/>
    <property type="match status" value="1"/>
</dbReference>
<dbReference type="InterPro" id="IPR032675">
    <property type="entry name" value="LRR_dom_sf"/>
</dbReference>
<dbReference type="Pfam" id="PF13855">
    <property type="entry name" value="LRR_8"/>
    <property type="match status" value="1"/>
</dbReference>
<evidence type="ECO:0000256" key="2">
    <source>
        <dbReference type="ARBA" id="ARBA00022737"/>
    </source>
</evidence>
<dbReference type="InterPro" id="IPR003591">
    <property type="entry name" value="Leu-rich_rpt_typical-subtyp"/>
</dbReference>
<protein>
    <recommendedName>
        <fullName evidence="6">Ubiquitin-like domain-containing protein</fullName>
    </recommendedName>
</protein>
<evidence type="ECO:0000313" key="8">
    <source>
        <dbReference type="Proteomes" id="UP001151287"/>
    </source>
</evidence>
<evidence type="ECO:0000256" key="3">
    <source>
        <dbReference type="ARBA" id="ARBA00023786"/>
    </source>
</evidence>
<feature type="domain" description="Ubiquitin-like" evidence="6">
    <location>
        <begin position="26"/>
        <end position="97"/>
    </location>
</feature>
<dbReference type="Pfam" id="PF00560">
    <property type="entry name" value="LRR_1"/>
    <property type="match status" value="1"/>
</dbReference>
<dbReference type="SMART" id="SM00369">
    <property type="entry name" value="LRR_TYP"/>
    <property type="match status" value="6"/>
</dbReference>
<keyword evidence="8" id="KW-1185">Reference proteome</keyword>
<dbReference type="Gene3D" id="3.80.10.10">
    <property type="entry name" value="Ribonuclease Inhibitor"/>
    <property type="match status" value="1"/>
</dbReference>
<dbReference type="AlphaFoldDB" id="A0A9Q0HRN5"/>
<gene>
    <name evidence="7" type="ORF">LUZ63_012111</name>
</gene>
<name>A0A9Q0HRN5_9POAL</name>
<comment type="caution">
    <text evidence="7">The sequence shown here is derived from an EMBL/GenBank/DDBJ whole genome shotgun (WGS) entry which is preliminary data.</text>
</comment>
<dbReference type="Proteomes" id="UP001151287">
    <property type="component" value="Unassembled WGS sequence"/>
</dbReference>
<comment type="similarity">
    <text evidence="3">Belongs to the SHOC2 family.</text>
</comment>
<dbReference type="EMBL" id="JAMQYH010000003">
    <property type="protein sequence ID" value="KAJ1695413.1"/>
    <property type="molecule type" value="Genomic_DNA"/>
</dbReference>
<dbReference type="OrthoDB" id="2187496at2759"/>
<dbReference type="InterPro" id="IPR029071">
    <property type="entry name" value="Ubiquitin-like_domsf"/>
</dbReference>
<dbReference type="PROSITE" id="PS50053">
    <property type="entry name" value="UBIQUITIN_2"/>
    <property type="match status" value="1"/>
</dbReference>
<proteinExistence type="inferred from homology"/>
<dbReference type="SUPFAM" id="SSF54236">
    <property type="entry name" value="Ubiquitin-like"/>
    <property type="match status" value="1"/>
</dbReference>
<accession>A0A9Q0HRN5</accession>
<dbReference type="GO" id="GO:0005737">
    <property type="term" value="C:cytoplasm"/>
    <property type="evidence" value="ECO:0007669"/>
    <property type="project" value="TreeGrafter"/>
</dbReference>
<evidence type="ECO:0000313" key="7">
    <source>
        <dbReference type="EMBL" id="KAJ1695413.1"/>
    </source>
</evidence>
<dbReference type="SMART" id="SM00364">
    <property type="entry name" value="LRR_BAC"/>
    <property type="match status" value="4"/>
</dbReference>
<feature type="region of interest" description="Disordered" evidence="5">
    <location>
        <begin position="1"/>
        <end position="24"/>
    </location>
</feature>
<evidence type="ECO:0000256" key="4">
    <source>
        <dbReference type="ARBA" id="ARBA00037519"/>
    </source>
</evidence>